<dbReference type="Proteomes" id="UP000808337">
    <property type="component" value="Unassembled WGS sequence"/>
</dbReference>
<reference evidence="1 2" key="1">
    <citation type="submission" date="2020-10" db="EMBL/GenBank/DDBJ databases">
        <title>Connecting structure to function with the recovery of over 1000 high-quality activated sludge metagenome-assembled genomes encoding full-length rRNA genes using long-read sequencing.</title>
        <authorList>
            <person name="Singleton C.M."/>
            <person name="Petriglieri F."/>
            <person name="Kristensen J.M."/>
            <person name="Kirkegaard R.H."/>
            <person name="Michaelsen T.Y."/>
            <person name="Andersen M.H."/>
            <person name="Karst S.M."/>
            <person name="Dueholm M.S."/>
            <person name="Nielsen P.H."/>
            <person name="Albertsen M."/>
        </authorList>
    </citation>
    <scope>NUCLEOTIDE SEQUENCE [LARGE SCALE GENOMIC DNA]</scope>
    <source>
        <strain evidence="1">Ribe_18-Q3-R11-54_MAXAC.273</strain>
    </source>
</reference>
<sequence length="462" mass="51757">MKISFLITVTFFTIACLVSCSKNNNVDNVVISSAAFSGAYPAPPLRTYPSSSQKIYSWINTMDNTQMRAHAWDIWESINTTTPDSIPVWESWFSGFEIFADTTPLEVRVRTKDFAFPSQFFHASVIKKSIPNSPNEKATSFNRYSPSLAKFIYNHDLYKKSKLNQINDSFNIAKTNPAARLLTTSIDTVDAASFALKPVFQFISGDMPTAIPYWAGITVWSTTNLINPTPGTWRQCVIVDPTGTLKPGTTAKMSCNAEAAQEWPVVSLDQFYHFKITQAIADSFSVFAATSGDEVGHHNASDTTSVVDMVKASNIAMLMAMHVTGKEINNWTWQTFWWSFNNQDPIYGHDRPATLKSPWNHYNMNMAYYMVSPPGTRQGGEPVVTFNPYLETNLFGALLKDVSARDSIHWYGVFSNCMSCHRMAAWGPSNYIPNGNIDPADSILFSKNTKTDFLWSIPVRAR</sequence>
<proteinExistence type="predicted"/>
<protein>
    <submittedName>
        <fullName evidence="1">Uncharacterized protein</fullName>
    </submittedName>
</protein>
<comment type="caution">
    <text evidence="1">The sequence shown here is derived from an EMBL/GenBank/DDBJ whole genome shotgun (WGS) entry which is preliminary data.</text>
</comment>
<organism evidence="1 2">
    <name type="scientific">Candidatus Opimibacter skivensis</name>
    <dbReference type="NCBI Taxonomy" id="2982028"/>
    <lineage>
        <taxon>Bacteria</taxon>
        <taxon>Pseudomonadati</taxon>
        <taxon>Bacteroidota</taxon>
        <taxon>Saprospiria</taxon>
        <taxon>Saprospirales</taxon>
        <taxon>Saprospiraceae</taxon>
        <taxon>Candidatus Opimibacter</taxon>
    </lineage>
</organism>
<dbReference type="PROSITE" id="PS51257">
    <property type="entry name" value="PROKAR_LIPOPROTEIN"/>
    <property type="match status" value="1"/>
</dbReference>
<accession>A0A9D7XW11</accession>
<name>A0A9D7XW11_9BACT</name>
<dbReference type="AlphaFoldDB" id="A0A9D7XW11"/>
<evidence type="ECO:0000313" key="1">
    <source>
        <dbReference type="EMBL" id="MBK9985212.1"/>
    </source>
</evidence>
<gene>
    <name evidence="1" type="ORF">IPP15_23150</name>
</gene>
<evidence type="ECO:0000313" key="2">
    <source>
        <dbReference type="Proteomes" id="UP000808337"/>
    </source>
</evidence>
<dbReference type="EMBL" id="JADKGY010000033">
    <property type="protein sequence ID" value="MBK9985212.1"/>
    <property type="molecule type" value="Genomic_DNA"/>
</dbReference>